<dbReference type="AlphaFoldDB" id="A0A2J7TLE8"/>
<gene>
    <name evidence="2" type="ORF">CR492_01365</name>
</gene>
<feature type="region of interest" description="Disordered" evidence="1">
    <location>
        <begin position="329"/>
        <end position="348"/>
    </location>
</feature>
<reference evidence="2 3" key="1">
    <citation type="submission" date="2017-10" db="EMBL/GenBank/DDBJ databases">
        <title>Genome announcement of Methylocella silvestris TVC from permafrost.</title>
        <authorList>
            <person name="Wang J."/>
            <person name="Geng K."/>
            <person name="Ul-Haque F."/>
            <person name="Crombie A.T."/>
            <person name="Street L.E."/>
            <person name="Wookey P.A."/>
            <person name="Murrell J.C."/>
            <person name="Pratscher J."/>
        </authorList>
    </citation>
    <scope>NUCLEOTIDE SEQUENCE [LARGE SCALE GENOMIC DNA]</scope>
    <source>
        <strain evidence="2 3">TVC</strain>
    </source>
</reference>
<sequence length="348" mass="36465">MLLEMLSLIALALSPNASPDGALSHSSEFIGAIAEGPLQAPFPAATFQPAPRAVSNWRFEAARNLDAPAAQLAKLVATDAPSPRCVKLNNYWCIKKAGWAGEIAADADGHVAFASAAEGAVVAAMLLRRYYLVYNLRSAQAILSRWAPAQCGGGALSRGRGGGLQLGALAPRGIGNTLRARWLAAHRPGSALKKTAKGAGPSAPTPKIRRSIIADRKMRMIEAPEIAVGMGERSGALQQPFKLASLEMPSLSPLLAAPTCVDETARIRQYALRAIEGVVSSPDDDLLLFTAAGDPGANLPLVMQNMAKVEIGPLAARFDLISAAVETEARREARTRGVPSAGAPAEER</sequence>
<evidence type="ECO:0000313" key="3">
    <source>
        <dbReference type="Proteomes" id="UP000236286"/>
    </source>
</evidence>
<comment type="caution">
    <text evidence="2">The sequence shown here is derived from an EMBL/GenBank/DDBJ whole genome shotgun (WGS) entry which is preliminary data.</text>
</comment>
<proteinExistence type="predicted"/>
<dbReference type="Proteomes" id="UP000236286">
    <property type="component" value="Unassembled WGS sequence"/>
</dbReference>
<evidence type="ECO:0000313" key="2">
    <source>
        <dbReference type="EMBL" id="PNG27594.1"/>
    </source>
</evidence>
<evidence type="ECO:0000256" key="1">
    <source>
        <dbReference type="SAM" id="MobiDB-lite"/>
    </source>
</evidence>
<name>A0A2J7TLE8_METSI</name>
<accession>A0A2J7TLE8</accession>
<protein>
    <submittedName>
        <fullName evidence="2">Uncharacterized protein</fullName>
    </submittedName>
</protein>
<dbReference type="EMBL" id="PDZR01000001">
    <property type="protein sequence ID" value="PNG27594.1"/>
    <property type="molecule type" value="Genomic_DNA"/>
</dbReference>
<organism evidence="2 3">
    <name type="scientific">Methylocella silvestris</name>
    <dbReference type="NCBI Taxonomy" id="199596"/>
    <lineage>
        <taxon>Bacteria</taxon>
        <taxon>Pseudomonadati</taxon>
        <taxon>Pseudomonadota</taxon>
        <taxon>Alphaproteobacteria</taxon>
        <taxon>Hyphomicrobiales</taxon>
        <taxon>Beijerinckiaceae</taxon>
        <taxon>Methylocella</taxon>
    </lineage>
</organism>